<evidence type="ECO:0000313" key="16">
    <source>
        <dbReference type="EMBL" id="ACH60372.1"/>
    </source>
</evidence>
<accession>C6FAC2</accession>
<comment type="similarity">
    <text evidence="1">Belongs to the glycosyl hydrolase 3 family.</text>
</comment>
<feature type="non-terminal residue" evidence="3">
    <location>
        <position position="1"/>
    </location>
</feature>
<dbReference type="GO" id="GO:0031222">
    <property type="term" value="P:arabinan catabolic process"/>
    <property type="evidence" value="ECO:0007669"/>
    <property type="project" value="TreeGrafter"/>
</dbReference>
<evidence type="ECO:0000313" key="14">
    <source>
        <dbReference type="EMBL" id="ACH60367.1"/>
    </source>
</evidence>
<dbReference type="EMBL" id="EU866056">
    <property type="protein sequence ID" value="ACH60352.1"/>
    <property type="molecule type" value="Genomic_DNA"/>
</dbReference>
<organism evidence="3">
    <name type="scientific">Pseudotsuga menziesii</name>
    <name type="common">Douglas-fir</name>
    <name type="synonym">Abies menziesii</name>
    <dbReference type="NCBI Taxonomy" id="3357"/>
    <lineage>
        <taxon>Eukaryota</taxon>
        <taxon>Viridiplantae</taxon>
        <taxon>Streptophyta</taxon>
        <taxon>Embryophyta</taxon>
        <taxon>Tracheophyta</taxon>
        <taxon>Spermatophyta</taxon>
        <taxon>Pinopsida</taxon>
        <taxon>Pinidae</taxon>
        <taxon>Conifers I</taxon>
        <taxon>Pinales</taxon>
        <taxon>Pinaceae</taxon>
        <taxon>Pseudotsuga</taxon>
    </lineage>
</organism>
<evidence type="ECO:0000259" key="2">
    <source>
        <dbReference type="SMART" id="SM01217"/>
    </source>
</evidence>
<evidence type="ECO:0000313" key="12">
    <source>
        <dbReference type="EMBL" id="ACH60365.1"/>
    </source>
</evidence>
<dbReference type="EMBL" id="EU866059">
    <property type="protein sequence ID" value="ACH60355.1"/>
    <property type="molecule type" value="Genomic_DNA"/>
</dbReference>
<evidence type="ECO:0000313" key="4">
    <source>
        <dbReference type="EMBL" id="ACH60352.1"/>
    </source>
</evidence>
<evidence type="ECO:0000313" key="11">
    <source>
        <dbReference type="EMBL" id="ACH60364.1"/>
    </source>
</evidence>
<dbReference type="EMBL" id="EU866055">
    <property type="protein sequence ID" value="ACH60351.1"/>
    <property type="molecule type" value="Genomic_DNA"/>
</dbReference>
<dbReference type="PANTHER" id="PTHR42721">
    <property type="entry name" value="SUGAR HYDROLASE-RELATED"/>
    <property type="match status" value="1"/>
</dbReference>
<evidence type="ECO:0000313" key="7">
    <source>
        <dbReference type="EMBL" id="ACH60356.1"/>
    </source>
</evidence>
<dbReference type="InterPro" id="IPR013783">
    <property type="entry name" value="Ig-like_fold"/>
</dbReference>
<dbReference type="EMBL" id="EU866076">
    <property type="protein sequence ID" value="ACH60372.1"/>
    <property type="molecule type" value="Genomic_DNA"/>
</dbReference>
<dbReference type="Gene3D" id="2.60.40.10">
    <property type="entry name" value="Immunoglobulins"/>
    <property type="match status" value="1"/>
</dbReference>
<evidence type="ECO:0000313" key="13">
    <source>
        <dbReference type="EMBL" id="ACH60366.1"/>
    </source>
</evidence>
<name>C6FAC2_PSEMZ</name>
<evidence type="ECO:0000256" key="1">
    <source>
        <dbReference type="ARBA" id="ARBA00005336"/>
    </source>
</evidence>
<dbReference type="SMART" id="SM01217">
    <property type="entry name" value="Fn3_like"/>
    <property type="match status" value="1"/>
</dbReference>
<proteinExistence type="inferred from homology"/>
<dbReference type="InterPro" id="IPR044993">
    <property type="entry name" value="BXL"/>
</dbReference>
<evidence type="ECO:0000313" key="3">
    <source>
        <dbReference type="EMBL" id="ACH60351.1"/>
    </source>
</evidence>
<dbReference type="PANTHER" id="PTHR42721:SF3">
    <property type="entry name" value="BETA-D-XYLOSIDASE 5-RELATED"/>
    <property type="match status" value="1"/>
</dbReference>
<sequence>SVKVENTKCEGLLLDLHIDVQNTGSLDGGHVVLLFSSPPAVHGAPQKKLLGFRKVHVGAGAKERLHFSVDVCKDLSVVDEIGVKKLALGSHLLHVGDVEHSLNIQIA</sequence>
<evidence type="ECO:0000313" key="10">
    <source>
        <dbReference type="EMBL" id="ACH60363.1"/>
    </source>
</evidence>
<reference evidence="3" key="1">
    <citation type="journal article" date="2009" name="Genetics">
        <title>Multilocus patterns of nucleotide diversity and divergence reveal positive selection at candidate genes related to cold hardiness in coastal Douglas Fir (Pseudotsuga menziesii var. menziesii).</title>
        <authorList>
            <person name="Eckert A.J."/>
            <person name="Wegrzyn J.L."/>
            <person name="Pande B."/>
            <person name="Jermstad K.D."/>
            <person name="Lee J.M."/>
            <person name="Liechty J.D."/>
            <person name="Tearse B.R."/>
            <person name="Krutovsky K.V."/>
            <person name="Neale D.B."/>
        </authorList>
    </citation>
    <scope>NUCLEOTIDE SEQUENCE</scope>
    <source>
        <strain evidence="3">22-1</strain>
        <strain evidence="4">22-2</strain>
        <strain evidence="5">22-3</strain>
        <strain evidence="6">24-2</strain>
        <strain evidence="7">24-3</strain>
        <strain evidence="8">24-4</strain>
        <strain evidence="9">26-4</strain>
        <strain evidence="10">28-2</strain>
        <strain evidence="11">28-3</strain>
        <strain evidence="12">28-4</strain>
        <strain evidence="13">30-1</strain>
        <strain evidence="14">30-2</strain>
        <strain evidence="15">30-4</strain>
        <strain evidence="16">32-3</strain>
    </source>
</reference>
<dbReference type="Pfam" id="PF14310">
    <property type="entry name" value="Fn3-like"/>
    <property type="match status" value="1"/>
</dbReference>
<dbReference type="EMBL" id="EU866067">
    <property type="protein sequence ID" value="ACH60363.1"/>
    <property type="molecule type" value="Genomic_DNA"/>
</dbReference>
<evidence type="ECO:0000313" key="5">
    <source>
        <dbReference type="EMBL" id="ACH60353.1"/>
    </source>
</evidence>
<dbReference type="EMBL" id="EU866070">
    <property type="protein sequence ID" value="ACH60366.1"/>
    <property type="molecule type" value="Genomic_DNA"/>
</dbReference>
<dbReference type="GO" id="GO:0046556">
    <property type="term" value="F:alpha-L-arabinofuranosidase activity"/>
    <property type="evidence" value="ECO:0007669"/>
    <property type="project" value="TreeGrafter"/>
</dbReference>
<evidence type="ECO:0000313" key="15">
    <source>
        <dbReference type="EMBL" id="ACH60369.1"/>
    </source>
</evidence>
<dbReference type="EMBL" id="EU866061">
    <property type="protein sequence ID" value="ACH60357.1"/>
    <property type="molecule type" value="Genomic_DNA"/>
</dbReference>
<dbReference type="InterPro" id="IPR026891">
    <property type="entry name" value="Fn3-like"/>
</dbReference>
<dbReference type="EMBL" id="EU866068">
    <property type="protein sequence ID" value="ACH60364.1"/>
    <property type="molecule type" value="Genomic_DNA"/>
</dbReference>
<dbReference type="EMBL" id="EU866071">
    <property type="protein sequence ID" value="ACH60367.1"/>
    <property type="molecule type" value="Genomic_DNA"/>
</dbReference>
<protein>
    <submittedName>
        <fullName evidence="3">Alpha-L-arabinofuranosidase/beta-D-xylosidase</fullName>
    </submittedName>
</protein>
<evidence type="ECO:0000313" key="9">
    <source>
        <dbReference type="EMBL" id="ACH60361.1"/>
    </source>
</evidence>
<dbReference type="EMBL" id="EU866073">
    <property type="protein sequence ID" value="ACH60369.1"/>
    <property type="molecule type" value="Genomic_DNA"/>
</dbReference>
<dbReference type="EMBL" id="EU866057">
    <property type="protein sequence ID" value="ACH60353.1"/>
    <property type="molecule type" value="Genomic_DNA"/>
</dbReference>
<evidence type="ECO:0000313" key="8">
    <source>
        <dbReference type="EMBL" id="ACH60357.1"/>
    </source>
</evidence>
<feature type="domain" description="Fibronectin type III-like" evidence="2">
    <location>
        <begin position="30"/>
        <end position="99"/>
    </location>
</feature>
<dbReference type="EMBL" id="EU866065">
    <property type="protein sequence ID" value="ACH60361.1"/>
    <property type="molecule type" value="Genomic_DNA"/>
</dbReference>
<evidence type="ECO:0000313" key="6">
    <source>
        <dbReference type="EMBL" id="ACH60355.1"/>
    </source>
</evidence>
<dbReference type="EMBL" id="EU866060">
    <property type="protein sequence ID" value="ACH60356.1"/>
    <property type="molecule type" value="Genomic_DNA"/>
</dbReference>
<dbReference type="EMBL" id="EU866069">
    <property type="protein sequence ID" value="ACH60365.1"/>
    <property type="molecule type" value="Genomic_DNA"/>
</dbReference>
<dbReference type="GO" id="GO:0045493">
    <property type="term" value="P:xylan catabolic process"/>
    <property type="evidence" value="ECO:0007669"/>
    <property type="project" value="InterPro"/>
</dbReference>
<dbReference type="GO" id="GO:0009044">
    <property type="term" value="F:xylan 1,4-beta-xylosidase activity"/>
    <property type="evidence" value="ECO:0007669"/>
    <property type="project" value="InterPro"/>
</dbReference>
<dbReference type="AlphaFoldDB" id="C6FAC2"/>